<dbReference type="RefSeq" id="WP_096259266.1">
    <property type="nucleotide sequence ID" value="NZ_BDME01000002.1"/>
</dbReference>
<protein>
    <recommendedName>
        <fullName evidence="13">ATP synthase subunit b</fullName>
    </recommendedName>
    <alternativeName>
        <fullName evidence="13">ATP synthase F(0) sector subunit b</fullName>
    </alternativeName>
    <alternativeName>
        <fullName evidence="13">ATPase subunit I</fullName>
    </alternativeName>
    <alternativeName>
        <fullName evidence="13">F-type ATPase subunit b</fullName>
        <shortName evidence="13">F-ATPase subunit b</shortName>
    </alternativeName>
</protein>
<keyword evidence="4 13" id="KW-0812">Transmembrane</keyword>
<keyword evidence="7 13" id="KW-0406">Ion transport</keyword>
<keyword evidence="9 13" id="KW-0066">ATP synthesis</keyword>
<comment type="subcellular location">
    <subcellularLocation>
        <location evidence="13">Cell membrane</location>
        <topology evidence="13">Single-pass membrane protein</topology>
    </subcellularLocation>
    <subcellularLocation>
        <location evidence="12">Endomembrane system</location>
        <topology evidence="12">Single-pass membrane protein</topology>
    </subcellularLocation>
</comment>
<reference evidence="17 18" key="1">
    <citation type="journal article" date="2017" name="Syst. Appl. Microbiol.">
        <title>Lebetimonas natsushimae sp. nov., a novel strictly anaerobic, moderately thermophilic chemoautotroph isolated from a deep-sea hydrothermal vent polychaete nest in the Mid-Okinawa Trough.</title>
        <authorList>
            <person name="Nagata R."/>
            <person name="Takaki Y."/>
            <person name="Tame A."/>
            <person name="Nunoura T."/>
            <person name="Muto H."/>
            <person name="Mino S."/>
            <person name="Sawayama S."/>
            <person name="Takai K."/>
            <person name="Nakagawa S."/>
        </authorList>
    </citation>
    <scope>NUCLEOTIDE SEQUENCE [LARGE SCALE GENOMIC DNA]</scope>
    <source>
        <strain evidence="17 18">HS1857</strain>
    </source>
</reference>
<dbReference type="EMBL" id="BDME01000002">
    <property type="protein sequence ID" value="GAX87811.1"/>
    <property type="molecule type" value="Genomic_DNA"/>
</dbReference>
<keyword evidence="3 13" id="KW-0138">CF(0)</keyword>
<evidence type="ECO:0000256" key="15">
    <source>
        <dbReference type="SAM" id="Coils"/>
    </source>
</evidence>
<feature type="coiled-coil region" evidence="15">
    <location>
        <begin position="50"/>
        <end position="102"/>
    </location>
</feature>
<evidence type="ECO:0000256" key="4">
    <source>
        <dbReference type="ARBA" id="ARBA00022692"/>
    </source>
</evidence>
<evidence type="ECO:0000313" key="17">
    <source>
        <dbReference type="EMBL" id="GAX87811.1"/>
    </source>
</evidence>
<evidence type="ECO:0000256" key="3">
    <source>
        <dbReference type="ARBA" id="ARBA00022547"/>
    </source>
</evidence>
<organism evidence="17 18">
    <name type="scientific">Lebetimonas natsushimae</name>
    <dbReference type="NCBI Taxonomy" id="1936991"/>
    <lineage>
        <taxon>Bacteria</taxon>
        <taxon>Pseudomonadati</taxon>
        <taxon>Campylobacterota</taxon>
        <taxon>Epsilonproteobacteria</taxon>
        <taxon>Nautiliales</taxon>
        <taxon>Nautiliaceae</taxon>
        <taxon>Lebetimonas</taxon>
    </lineage>
</organism>
<keyword evidence="8 13" id="KW-0472">Membrane</keyword>
<evidence type="ECO:0000256" key="6">
    <source>
        <dbReference type="ARBA" id="ARBA00022989"/>
    </source>
</evidence>
<feature type="signal peptide" evidence="16">
    <location>
        <begin position="1"/>
        <end position="17"/>
    </location>
</feature>
<feature type="chain" id="PRO_5012991040" description="ATP synthase subunit b" evidence="16">
    <location>
        <begin position="18"/>
        <end position="167"/>
    </location>
</feature>
<dbReference type="Proteomes" id="UP000217944">
    <property type="component" value="Unassembled WGS sequence"/>
</dbReference>
<evidence type="ECO:0000256" key="12">
    <source>
        <dbReference type="ARBA" id="ARBA00037847"/>
    </source>
</evidence>
<dbReference type="GO" id="GO:0046961">
    <property type="term" value="F:proton-transporting ATPase activity, rotational mechanism"/>
    <property type="evidence" value="ECO:0007669"/>
    <property type="project" value="TreeGrafter"/>
</dbReference>
<accession>A0A292YF26</accession>
<evidence type="ECO:0000256" key="8">
    <source>
        <dbReference type="ARBA" id="ARBA00023136"/>
    </source>
</evidence>
<evidence type="ECO:0000256" key="10">
    <source>
        <dbReference type="ARBA" id="ARBA00025198"/>
    </source>
</evidence>
<evidence type="ECO:0000256" key="14">
    <source>
        <dbReference type="RuleBase" id="RU003848"/>
    </source>
</evidence>
<dbReference type="PANTHER" id="PTHR33445">
    <property type="entry name" value="ATP SYNTHASE SUBUNIT B', CHLOROPLASTIC"/>
    <property type="match status" value="1"/>
</dbReference>
<evidence type="ECO:0000256" key="2">
    <source>
        <dbReference type="ARBA" id="ARBA00022448"/>
    </source>
</evidence>
<comment type="function">
    <text evidence="10 13">F(1)F(0) ATP synthase produces ATP from ADP in the presence of a proton or sodium gradient. F-type ATPases consist of two structural domains, F(1) containing the extramembraneous catalytic core and F(0) containing the membrane proton channel, linked together by a central stalk and a peripheral stalk. During catalysis, ATP synthesis in the catalytic domain of F(1) is coupled via a rotary mechanism of the central stalk subunits to proton translocation.</text>
</comment>
<evidence type="ECO:0000256" key="11">
    <source>
        <dbReference type="ARBA" id="ARBA00025614"/>
    </source>
</evidence>
<comment type="function">
    <text evidence="11">Component of the F(0) channel, it forms part of the peripheral stalk, linking F(1) to F(0). The b'-subunit is a diverged and duplicated form of b found in plants and photosynthetic bacteria.</text>
</comment>
<comment type="similarity">
    <text evidence="1 13 14">Belongs to the ATPase B chain family.</text>
</comment>
<comment type="subunit">
    <text evidence="13">F-type ATPases have 2 components, F(1) - the catalytic core - and F(0) - the membrane proton channel. F(1) has five subunits: alpha(3), beta(3), gamma(1), delta(1), epsilon(1). F(0) has three main subunits: a(1), b(2) and c(10-14). The alpha and beta chains form an alternating ring which encloses part of the gamma chain. F(1) is attached to F(0) by a central stalk formed by the gamma and epsilon chains, while a peripheral stalk is formed by the delta and b chains.</text>
</comment>
<evidence type="ECO:0000256" key="1">
    <source>
        <dbReference type="ARBA" id="ARBA00005513"/>
    </source>
</evidence>
<dbReference type="InterPro" id="IPR002146">
    <property type="entry name" value="ATP_synth_b/b'su_bac/chlpt"/>
</dbReference>
<keyword evidence="2 13" id="KW-0813">Transport</keyword>
<evidence type="ECO:0000256" key="16">
    <source>
        <dbReference type="SAM" id="SignalP"/>
    </source>
</evidence>
<keyword evidence="16" id="KW-0732">Signal</keyword>
<comment type="caution">
    <text evidence="17">The sequence shown here is derived from an EMBL/GenBank/DDBJ whole genome shotgun (WGS) entry which is preliminary data.</text>
</comment>
<keyword evidence="5 13" id="KW-0375">Hydrogen ion transport</keyword>
<feature type="transmembrane region" description="Helical" evidence="13">
    <location>
        <begin position="27"/>
        <end position="46"/>
    </location>
</feature>
<dbReference type="InterPro" id="IPR050059">
    <property type="entry name" value="ATP_synthase_B_chain"/>
</dbReference>
<evidence type="ECO:0000256" key="9">
    <source>
        <dbReference type="ARBA" id="ARBA00023310"/>
    </source>
</evidence>
<evidence type="ECO:0000256" key="7">
    <source>
        <dbReference type="ARBA" id="ARBA00023065"/>
    </source>
</evidence>
<dbReference type="Pfam" id="PF00430">
    <property type="entry name" value="ATP-synt_B"/>
    <property type="match status" value="1"/>
</dbReference>
<evidence type="ECO:0000313" key="18">
    <source>
        <dbReference type="Proteomes" id="UP000217944"/>
    </source>
</evidence>
<sequence length="167" mass="18952">MKKIAVLSLIFSAVLFAGESSISGTDIVPRTINFLIFVAILWYLVGNKAVEFFRKRKENIAAKFQEVENKLREAKAKKEELEAKLEEAKVTAKNIIEDSKNEATVIYNKIMEDGKLELSAMDKLFESYKENELRKAKKAIVKKFLEDVLKDIHISSEEAAKLILKAA</sequence>
<proteinExistence type="inferred from homology"/>
<keyword evidence="15" id="KW-0175">Coiled coil</keyword>
<evidence type="ECO:0000256" key="13">
    <source>
        <dbReference type="HAMAP-Rule" id="MF_01398"/>
    </source>
</evidence>
<name>A0A292YF26_9BACT</name>
<dbReference type="HAMAP" id="MF_01398">
    <property type="entry name" value="ATP_synth_b_bprime"/>
    <property type="match status" value="1"/>
</dbReference>
<dbReference type="GO" id="GO:0012505">
    <property type="term" value="C:endomembrane system"/>
    <property type="evidence" value="ECO:0007669"/>
    <property type="project" value="UniProtKB-SubCell"/>
</dbReference>
<dbReference type="PANTHER" id="PTHR33445:SF2">
    <property type="entry name" value="ATP SYNTHASE SUBUNIT B', CHLOROPLASTIC"/>
    <property type="match status" value="1"/>
</dbReference>
<keyword evidence="6 13" id="KW-1133">Transmembrane helix</keyword>
<dbReference type="GO" id="GO:0046933">
    <property type="term" value="F:proton-transporting ATP synthase activity, rotational mechanism"/>
    <property type="evidence" value="ECO:0007669"/>
    <property type="project" value="UniProtKB-UniRule"/>
</dbReference>
<dbReference type="AlphaFoldDB" id="A0A292YF26"/>
<keyword evidence="13" id="KW-1003">Cell membrane</keyword>
<dbReference type="GO" id="GO:0005886">
    <property type="term" value="C:plasma membrane"/>
    <property type="evidence" value="ECO:0007669"/>
    <property type="project" value="UniProtKB-SubCell"/>
</dbReference>
<dbReference type="GO" id="GO:0045259">
    <property type="term" value="C:proton-transporting ATP synthase complex"/>
    <property type="evidence" value="ECO:0007669"/>
    <property type="project" value="UniProtKB-KW"/>
</dbReference>
<keyword evidence="18" id="KW-1185">Reference proteome</keyword>
<evidence type="ECO:0000256" key="5">
    <source>
        <dbReference type="ARBA" id="ARBA00022781"/>
    </source>
</evidence>
<dbReference type="OrthoDB" id="5373033at2"/>
<gene>
    <name evidence="13" type="primary">atpF</name>
    <name evidence="17" type="ORF">LNAT_P1108</name>
</gene>